<evidence type="ECO:0000256" key="1">
    <source>
        <dbReference type="SAM" id="MobiDB-lite"/>
    </source>
</evidence>
<dbReference type="AlphaFoldDB" id="A0A1I8F9A5"/>
<sequence>VKVQQKKLSAANKTRWQAWARRTQTCRTRPCCKPSRRHCTWCGTSHVGVRRVAELAFEQHVAANGHLLGKSGAESATAAAAWRGPADRLVEAAAATAGAASHPEPLFAQSLPYYCSGLPSLRRRADSELSSFLSIPEGRRRRLLRATAAAYPAASSASGAATAAARQDKVPDLEDHPKRRKGRHVHPIPNSQYRGFTVNEGSRVRTNDVVLRQIGLQFYPGENVRLNRDNWDSRAESNGRLLLTTELLDPLPDSPLYELL</sequence>
<proteinExistence type="predicted"/>
<organism evidence="2 3">
    <name type="scientific">Macrostomum lignano</name>
    <dbReference type="NCBI Taxonomy" id="282301"/>
    <lineage>
        <taxon>Eukaryota</taxon>
        <taxon>Metazoa</taxon>
        <taxon>Spiralia</taxon>
        <taxon>Lophotrochozoa</taxon>
        <taxon>Platyhelminthes</taxon>
        <taxon>Rhabditophora</taxon>
        <taxon>Macrostomorpha</taxon>
        <taxon>Macrostomida</taxon>
        <taxon>Macrostomidae</taxon>
        <taxon>Macrostomum</taxon>
    </lineage>
</organism>
<dbReference type="Proteomes" id="UP000095280">
    <property type="component" value="Unplaced"/>
</dbReference>
<keyword evidence="2" id="KW-1185">Reference proteome</keyword>
<protein>
    <submittedName>
        <fullName evidence="3">DUF4757 domain-containing protein</fullName>
    </submittedName>
</protein>
<reference evidence="3" key="1">
    <citation type="submission" date="2016-11" db="UniProtKB">
        <authorList>
            <consortium name="WormBaseParasite"/>
        </authorList>
    </citation>
    <scope>IDENTIFICATION</scope>
</reference>
<dbReference type="Pfam" id="PF01016">
    <property type="entry name" value="Ribosomal_L27"/>
    <property type="match status" value="1"/>
</dbReference>
<dbReference type="InterPro" id="IPR001684">
    <property type="entry name" value="Ribosomal_bL27"/>
</dbReference>
<dbReference type="SUPFAM" id="SSF110324">
    <property type="entry name" value="Ribosomal L27 protein-like"/>
    <property type="match status" value="1"/>
</dbReference>
<accession>A0A1I8F9A5</accession>
<dbReference type="Gene3D" id="2.40.50.100">
    <property type="match status" value="1"/>
</dbReference>
<feature type="compositionally biased region" description="Basic and acidic residues" evidence="1">
    <location>
        <begin position="166"/>
        <end position="177"/>
    </location>
</feature>
<evidence type="ECO:0000313" key="2">
    <source>
        <dbReference type="Proteomes" id="UP000095280"/>
    </source>
</evidence>
<evidence type="ECO:0000313" key="3">
    <source>
        <dbReference type="WBParaSite" id="maker-unitig_25499-snap-gene-0.2-mRNA-1"/>
    </source>
</evidence>
<feature type="compositionally biased region" description="Low complexity" evidence="1">
    <location>
        <begin position="156"/>
        <end position="165"/>
    </location>
</feature>
<dbReference type="GO" id="GO:0006412">
    <property type="term" value="P:translation"/>
    <property type="evidence" value="ECO:0007669"/>
    <property type="project" value="InterPro"/>
</dbReference>
<name>A0A1I8F9A5_9PLAT</name>
<dbReference type="WBParaSite" id="maker-unitig_25499-snap-gene-0.2-mRNA-1">
    <property type="protein sequence ID" value="maker-unitig_25499-snap-gene-0.2-mRNA-1"/>
    <property type="gene ID" value="maker-unitig_25499-snap-gene-0.2"/>
</dbReference>
<feature type="region of interest" description="Disordered" evidence="1">
    <location>
        <begin position="156"/>
        <end position="194"/>
    </location>
</feature>
<dbReference type="GO" id="GO:0003735">
    <property type="term" value="F:structural constituent of ribosome"/>
    <property type="evidence" value="ECO:0007669"/>
    <property type="project" value="InterPro"/>
</dbReference>
<dbReference type="GO" id="GO:0005840">
    <property type="term" value="C:ribosome"/>
    <property type="evidence" value="ECO:0007669"/>
    <property type="project" value="InterPro"/>
</dbReference>